<organism evidence="1 2">
    <name type="scientific">Streptomyces adustus</name>
    <dbReference type="NCBI Taxonomy" id="1609272"/>
    <lineage>
        <taxon>Bacteria</taxon>
        <taxon>Bacillati</taxon>
        <taxon>Actinomycetota</taxon>
        <taxon>Actinomycetes</taxon>
        <taxon>Kitasatosporales</taxon>
        <taxon>Streptomycetaceae</taxon>
        <taxon>Streptomyces</taxon>
    </lineage>
</organism>
<evidence type="ECO:0000313" key="2">
    <source>
        <dbReference type="Proteomes" id="UP000325849"/>
    </source>
</evidence>
<sequence length="156" mass="16886">MTTQQLPFPVPDPRAHNFVDQYADMHDLVQDLVVPAGVPDAAATVLNTARELLRQSYFCYEFSTVAVLHSLIAVEMVLRSKVPNAGKAPLQRLIKQAADSGLLTADQADLLDTGREIRNKMAHGEMTHTAMPPAMAIPMVRTSFTIVTALCGPSSG</sequence>
<name>A0A5N8VRS4_9ACTN</name>
<comment type="caution">
    <text evidence="1">The sequence shown here is derived from an EMBL/GenBank/DDBJ whole genome shotgun (WGS) entry which is preliminary data.</text>
</comment>
<evidence type="ECO:0008006" key="3">
    <source>
        <dbReference type="Google" id="ProtNLM"/>
    </source>
</evidence>
<reference evidence="1 2" key="1">
    <citation type="submission" date="2019-07" db="EMBL/GenBank/DDBJ databases">
        <title>New species of Amycolatopsis and Streptomyces.</title>
        <authorList>
            <person name="Duangmal K."/>
            <person name="Teo W.F.A."/>
            <person name="Lipun K."/>
        </authorList>
    </citation>
    <scope>NUCLEOTIDE SEQUENCE [LARGE SCALE GENOMIC DNA]</scope>
    <source>
        <strain evidence="1 2">NBRC 109810</strain>
    </source>
</reference>
<proteinExistence type="predicted"/>
<dbReference type="AlphaFoldDB" id="A0A5N8VRS4"/>
<dbReference type="Proteomes" id="UP000325849">
    <property type="component" value="Unassembled WGS sequence"/>
</dbReference>
<protein>
    <recommendedName>
        <fullName evidence="3">DUF4145 domain-containing protein</fullName>
    </recommendedName>
</protein>
<keyword evidence="2" id="KW-1185">Reference proteome</keyword>
<gene>
    <name evidence="1" type="ORF">FNH09_38140</name>
</gene>
<dbReference type="EMBL" id="VJZD01000254">
    <property type="protein sequence ID" value="MPY36834.1"/>
    <property type="molecule type" value="Genomic_DNA"/>
</dbReference>
<accession>A0A5N8VRS4</accession>
<evidence type="ECO:0000313" key="1">
    <source>
        <dbReference type="EMBL" id="MPY36834.1"/>
    </source>
</evidence>